<sequence>MYATPGTNTLRCASESERNNSARTVLHDARSSARESRRYNESSSCVLARATRERCAALALCINNYVLI</sequence>
<proteinExistence type="predicted"/>
<dbReference type="AlphaFoldDB" id="A0A8S0Z0F2"/>
<organism evidence="2 3">
    <name type="scientific">Arctia plantaginis</name>
    <name type="common">Wood tiger moth</name>
    <name type="synonym">Phalaena plantaginis</name>
    <dbReference type="NCBI Taxonomy" id="874455"/>
    <lineage>
        <taxon>Eukaryota</taxon>
        <taxon>Metazoa</taxon>
        <taxon>Ecdysozoa</taxon>
        <taxon>Arthropoda</taxon>
        <taxon>Hexapoda</taxon>
        <taxon>Insecta</taxon>
        <taxon>Pterygota</taxon>
        <taxon>Neoptera</taxon>
        <taxon>Endopterygota</taxon>
        <taxon>Lepidoptera</taxon>
        <taxon>Glossata</taxon>
        <taxon>Ditrysia</taxon>
        <taxon>Noctuoidea</taxon>
        <taxon>Erebidae</taxon>
        <taxon>Arctiinae</taxon>
        <taxon>Arctia</taxon>
    </lineage>
</organism>
<dbReference type="Proteomes" id="UP000494106">
    <property type="component" value="Unassembled WGS sequence"/>
</dbReference>
<accession>A0A8S0Z0F2</accession>
<feature type="compositionally biased region" description="Basic and acidic residues" evidence="1">
    <location>
        <begin position="14"/>
        <end position="35"/>
    </location>
</feature>
<comment type="caution">
    <text evidence="2">The sequence shown here is derived from an EMBL/GenBank/DDBJ whole genome shotgun (WGS) entry which is preliminary data.</text>
</comment>
<name>A0A8S0Z0F2_ARCPL</name>
<protein>
    <submittedName>
        <fullName evidence="2">Uncharacterized protein</fullName>
    </submittedName>
</protein>
<reference evidence="2 3" key="1">
    <citation type="submission" date="2020-04" db="EMBL/GenBank/DDBJ databases">
        <authorList>
            <person name="Wallbank WR R."/>
            <person name="Pardo Diaz C."/>
            <person name="Kozak K."/>
            <person name="Martin S."/>
            <person name="Jiggins C."/>
            <person name="Moest M."/>
            <person name="Warren A I."/>
            <person name="Byers J.R.P. K."/>
            <person name="Montejo-Kovacevich G."/>
            <person name="Yen C E."/>
        </authorList>
    </citation>
    <scope>NUCLEOTIDE SEQUENCE [LARGE SCALE GENOMIC DNA]</scope>
</reference>
<evidence type="ECO:0000256" key="1">
    <source>
        <dbReference type="SAM" id="MobiDB-lite"/>
    </source>
</evidence>
<evidence type="ECO:0000313" key="3">
    <source>
        <dbReference type="Proteomes" id="UP000494106"/>
    </source>
</evidence>
<evidence type="ECO:0000313" key="2">
    <source>
        <dbReference type="EMBL" id="CAB3225385.1"/>
    </source>
</evidence>
<feature type="region of interest" description="Disordered" evidence="1">
    <location>
        <begin position="1"/>
        <end position="35"/>
    </location>
</feature>
<feature type="compositionally biased region" description="Polar residues" evidence="1">
    <location>
        <begin position="1"/>
        <end position="11"/>
    </location>
</feature>
<dbReference type="EMBL" id="CADEBC010000205">
    <property type="protein sequence ID" value="CAB3225385.1"/>
    <property type="molecule type" value="Genomic_DNA"/>
</dbReference>
<keyword evidence="3" id="KW-1185">Reference proteome</keyword>
<gene>
    <name evidence="2" type="ORF">APLA_LOCUS2484</name>
</gene>